<dbReference type="OrthoDB" id="10254455at2759"/>
<proteinExistence type="predicted"/>
<organism evidence="3 4">
    <name type="scientific">Zizania palustris</name>
    <name type="common">Northern wild rice</name>
    <dbReference type="NCBI Taxonomy" id="103762"/>
    <lineage>
        <taxon>Eukaryota</taxon>
        <taxon>Viridiplantae</taxon>
        <taxon>Streptophyta</taxon>
        <taxon>Embryophyta</taxon>
        <taxon>Tracheophyta</taxon>
        <taxon>Spermatophyta</taxon>
        <taxon>Magnoliopsida</taxon>
        <taxon>Liliopsida</taxon>
        <taxon>Poales</taxon>
        <taxon>Poaceae</taxon>
        <taxon>BOP clade</taxon>
        <taxon>Oryzoideae</taxon>
        <taxon>Oryzeae</taxon>
        <taxon>Zizaniinae</taxon>
        <taxon>Zizania</taxon>
    </lineage>
</organism>
<keyword evidence="4" id="KW-1185">Reference proteome</keyword>
<dbReference type="AlphaFoldDB" id="A0A8J5RHE0"/>
<feature type="transmembrane region" description="Helical" evidence="2">
    <location>
        <begin position="12"/>
        <end position="34"/>
    </location>
</feature>
<keyword evidence="2" id="KW-0472">Membrane</keyword>
<reference evidence="3" key="2">
    <citation type="submission" date="2021-02" db="EMBL/GenBank/DDBJ databases">
        <authorList>
            <person name="Kimball J.A."/>
            <person name="Haas M.W."/>
            <person name="Macchietto M."/>
            <person name="Kono T."/>
            <person name="Duquette J."/>
            <person name="Shao M."/>
        </authorList>
    </citation>
    <scope>NUCLEOTIDE SEQUENCE</scope>
    <source>
        <tissue evidence="3">Fresh leaf tissue</tissue>
    </source>
</reference>
<feature type="region of interest" description="Disordered" evidence="1">
    <location>
        <begin position="151"/>
        <end position="224"/>
    </location>
</feature>
<evidence type="ECO:0000256" key="2">
    <source>
        <dbReference type="SAM" id="Phobius"/>
    </source>
</evidence>
<feature type="compositionally biased region" description="Basic residues" evidence="1">
    <location>
        <begin position="204"/>
        <end position="215"/>
    </location>
</feature>
<protein>
    <submittedName>
        <fullName evidence="3">Uncharacterized protein</fullName>
    </submittedName>
</protein>
<evidence type="ECO:0000313" key="3">
    <source>
        <dbReference type="EMBL" id="KAG8049197.1"/>
    </source>
</evidence>
<dbReference type="Proteomes" id="UP000729402">
    <property type="component" value="Unassembled WGS sequence"/>
</dbReference>
<sequence>MLRSAAPEAGEAALLALLNFAPLPTVNLLTLAALTPASSPLLFRPWGVGRQLCLSYGSSNGGVGSAEARGAAAAAGSSGRQFLSECAASHLRHKGVRAEHGSRLQSSGGRMLLQSLPGTKLCRERLVRALAHELQVPILVMDSSVLAPYDYGDDYSESDPESSEEEKRPYQKEIGSSMLDPRQPLKHIRDLRTRPDLRQEGRRRPSSRRRERRGRATTTSRPCCRPTTASHYAVYNLDIVRGDHCKEEQDIPHLLVSHDSMLGYGGLSIWR</sequence>
<name>A0A8J5RHE0_ZIZPA</name>
<dbReference type="EMBL" id="JAAALK010000289">
    <property type="protein sequence ID" value="KAG8049197.1"/>
    <property type="molecule type" value="Genomic_DNA"/>
</dbReference>
<keyword evidence="2" id="KW-0812">Transmembrane</keyword>
<evidence type="ECO:0000256" key="1">
    <source>
        <dbReference type="SAM" id="MobiDB-lite"/>
    </source>
</evidence>
<evidence type="ECO:0000313" key="4">
    <source>
        <dbReference type="Proteomes" id="UP000729402"/>
    </source>
</evidence>
<accession>A0A8J5RHE0</accession>
<gene>
    <name evidence="3" type="ORF">GUJ93_ZPchr0009g762</name>
</gene>
<feature type="compositionally biased region" description="Basic and acidic residues" evidence="1">
    <location>
        <begin position="187"/>
        <end position="203"/>
    </location>
</feature>
<feature type="compositionally biased region" description="Acidic residues" evidence="1">
    <location>
        <begin position="151"/>
        <end position="164"/>
    </location>
</feature>
<comment type="caution">
    <text evidence="3">The sequence shown here is derived from an EMBL/GenBank/DDBJ whole genome shotgun (WGS) entry which is preliminary data.</text>
</comment>
<reference evidence="3" key="1">
    <citation type="journal article" date="2021" name="bioRxiv">
        <title>Whole Genome Assembly and Annotation of Northern Wild Rice, Zizania palustris L., Supports a Whole Genome Duplication in the Zizania Genus.</title>
        <authorList>
            <person name="Haas M."/>
            <person name="Kono T."/>
            <person name="Macchietto M."/>
            <person name="Millas R."/>
            <person name="McGilp L."/>
            <person name="Shao M."/>
            <person name="Duquette J."/>
            <person name="Hirsch C.N."/>
            <person name="Kimball J."/>
        </authorList>
    </citation>
    <scope>NUCLEOTIDE SEQUENCE</scope>
    <source>
        <tissue evidence="3">Fresh leaf tissue</tissue>
    </source>
</reference>
<keyword evidence="2" id="KW-1133">Transmembrane helix</keyword>